<dbReference type="EMBL" id="CP147246">
    <property type="protein sequence ID" value="WYJ93164.1"/>
    <property type="molecule type" value="Genomic_DNA"/>
</dbReference>
<sequence length="206" mass="23743">MNTKEFNDLVDRITEKVLEKLAEKVQLQTTCLLGANQAQLSKEQLNYFRSSVKNGDDLIIVTELSFENLVNICQFRPQSELEETVVDAIKAGQRFLILKEGRSYLSLLESGKYALKERILSFESELYRYGGDFVSIKESMVSPSFRNNVTPYENQQTKKFLTARELMEQQLPFGSTLSLSNQCLLTDQATEYIREKKINISWTNEK</sequence>
<protein>
    <submittedName>
        <fullName evidence="1">Ethanolamine utilization protein</fullName>
    </submittedName>
</protein>
<evidence type="ECO:0000313" key="2">
    <source>
        <dbReference type="EMBL" id="WYJ93164.1"/>
    </source>
</evidence>
<evidence type="ECO:0000313" key="1">
    <source>
        <dbReference type="EMBL" id="OUZ33706.1"/>
    </source>
</evidence>
<keyword evidence="3" id="KW-1185">Reference proteome</keyword>
<dbReference type="EMBL" id="NIBQ01000002">
    <property type="protein sequence ID" value="OUZ33706.1"/>
    <property type="molecule type" value="Genomic_DNA"/>
</dbReference>
<dbReference type="InterPro" id="IPR013372">
    <property type="entry name" value="Eut_put"/>
</dbReference>
<organism evidence="1">
    <name type="scientific">Candidatus Enterococcus dunnyi</name>
    <dbReference type="NCBI Taxonomy" id="1834192"/>
    <lineage>
        <taxon>Bacteria</taxon>
        <taxon>Bacillati</taxon>
        <taxon>Bacillota</taxon>
        <taxon>Bacilli</taxon>
        <taxon>Lactobacillales</taxon>
        <taxon>Enterococcaceae</taxon>
        <taxon>Enterococcus</taxon>
    </lineage>
</organism>
<reference evidence="2" key="2">
    <citation type="submission" date="2017-05" db="EMBL/GenBank/DDBJ databases">
        <authorList>
            <consortium name="The Broad Institute Genomics Platform"/>
            <consortium name="The Broad Institute Genomic Center for Infectious Diseases"/>
            <person name="Earl A."/>
            <person name="Manson A."/>
            <person name="Schwartman J."/>
            <person name="Gilmore M."/>
            <person name="Abouelleil A."/>
            <person name="Cao P."/>
            <person name="Chapman S."/>
            <person name="Cusick C."/>
            <person name="Shea T."/>
            <person name="Young S."/>
            <person name="Neafsey D."/>
            <person name="Nusbaum C."/>
            <person name="Birren B."/>
        </authorList>
    </citation>
    <scope>NUCLEOTIDE SEQUENCE</scope>
    <source>
        <strain evidence="2">9D6_DIV0238</strain>
    </source>
</reference>
<evidence type="ECO:0000313" key="3">
    <source>
        <dbReference type="Proteomes" id="UP000196151"/>
    </source>
</evidence>
<dbReference type="AlphaFoldDB" id="A0A200J900"/>
<dbReference type="RefSeq" id="WP_087641476.1">
    <property type="nucleotide sequence ID" value="NZ_CP147246.1"/>
</dbReference>
<dbReference type="OrthoDB" id="2181538at2"/>
<reference evidence="1" key="1">
    <citation type="submission" date="2017-05" db="EMBL/GenBank/DDBJ databases">
        <title>The Genome Sequence of Enterococcus sp. 9D6_DIV0238.</title>
        <authorList>
            <consortium name="The Broad Institute Genomics Platform"/>
            <consortium name="The Broad Institute Genomic Center for Infectious Diseases"/>
            <person name="Earl A."/>
            <person name="Manson A."/>
            <person name="Schwartman J."/>
            <person name="Gilmore M."/>
            <person name="Abouelleil A."/>
            <person name="Cao P."/>
            <person name="Chapman S."/>
            <person name="Cusick C."/>
            <person name="Shea T."/>
            <person name="Young S."/>
            <person name="Neafsey D."/>
            <person name="Nusbaum C."/>
            <person name="Birren B."/>
        </authorList>
    </citation>
    <scope>NUCLEOTIDE SEQUENCE [LARGE SCALE GENOMIC DNA]</scope>
    <source>
        <strain evidence="1">9D6_DIV0238</strain>
    </source>
</reference>
<dbReference type="Proteomes" id="UP000196151">
    <property type="component" value="Chromosome"/>
</dbReference>
<reference evidence="2" key="3">
    <citation type="submission" date="2024-03" db="EMBL/GenBank/DDBJ databases">
        <title>The Genome Sequence of Enterococcus sp. DIV0238c.</title>
        <authorList>
            <consortium name="The Broad Institute Genomics Platform"/>
            <consortium name="The Broad Institute Microbial Omics Core"/>
            <consortium name="The Broad Institute Genomic Center for Infectious Diseases"/>
            <person name="Earl A."/>
            <person name="Manson A."/>
            <person name="Gilmore M."/>
            <person name="Schwartman J."/>
            <person name="Shea T."/>
            <person name="Abouelleil A."/>
            <person name="Cao P."/>
            <person name="Chapman S."/>
            <person name="Cusick C."/>
            <person name="Young S."/>
            <person name="Neafsey D."/>
            <person name="Nusbaum C."/>
            <person name="Birren B."/>
        </authorList>
    </citation>
    <scope>NUCLEOTIDE SEQUENCE</scope>
    <source>
        <strain evidence="2">9D6_DIV0238</strain>
    </source>
</reference>
<gene>
    <name evidence="2" type="ORF">A5889_000660</name>
    <name evidence="1" type="ORF">A5889_002421</name>
</gene>
<accession>A0A200J900</accession>
<name>A0A200J900_9ENTE</name>
<proteinExistence type="predicted"/>
<dbReference type="PIRSF" id="PIRSF034981">
    <property type="entry name" value="Eut_put"/>
    <property type="match status" value="1"/>
</dbReference>